<gene>
    <name evidence="2" type="ORF">DR950_36265</name>
</gene>
<keyword evidence="3" id="KW-1185">Reference proteome</keyword>
<dbReference type="EMBL" id="QVIG01000001">
    <property type="protein sequence ID" value="RGD62488.1"/>
    <property type="molecule type" value="Genomic_DNA"/>
</dbReference>
<keyword evidence="1" id="KW-0472">Membrane</keyword>
<evidence type="ECO:0000313" key="2">
    <source>
        <dbReference type="EMBL" id="RGD62488.1"/>
    </source>
</evidence>
<comment type="caution">
    <text evidence="2">The sequence shown here is derived from an EMBL/GenBank/DDBJ whole genome shotgun (WGS) entry which is preliminary data.</text>
</comment>
<proteinExistence type="predicted"/>
<keyword evidence="1" id="KW-1133">Transmembrane helix</keyword>
<dbReference type="Proteomes" id="UP000263377">
    <property type="component" value="Unassembled WGS sequence"/>
</dbReference>
<reference evidence="2 3" key="1">
    <citation type="submission" date="2018-08" db="EMBL/GenBank/DDBJ databases">
        <title>Diversity &amp; Physiological Properties of Lignin-Decomposing Actinobacteria from Soil.</title>
        <authorList>
            <person name="Roh S.G."/>
            <person name="Kim S.B."/>
        </authorList>
    </citation>
    <scope>NUCLEOTIDE SEQUENCE [LARGE SCALE GENOMIC DNA]</scope>
    <source>
        <strain evidence="2 3">MMS17-GH009</strain>
    </source>
</reference>
<accession>A0A373A2U7</accession>
<keyword evidence="1" id="KW-0812">Transmembrane</keyword>
<dbReference type="RefSeq" id="WP_117490988.1">
    <property type="nucleotide sequence ID" value="NZ_QVIG01000001.1"/>
</dbReference>
<feature type="transmembrane region" description="Helical" evidence="1">
    <location>
        <begin position="58"/>
        <end position="76"/>
    </location>
</feature>
<protein>
    <submittedName>
        <fullName evidence="2">Uncharacterized protein</fullName>
    </submittedName>
</protein>
<dbReference type="AlphaFoldDB" id="A0A373A2U7"/>
<organism evidence="2 3">
    <name type="scientific">Kitasatospora xanthocidica</name>
    <dbReference type="NCBI Taxonomy" id="83382"/>
    <lineage>
        <taxon>Bacteria</taxon>
        <taxon>Bacillati</taxon>
        <taxon>Actinomycetota</taxon>
        <taxon>Actinomycetes</taxon>
        <taxon>Kitasatosporales</taxon>
        <taxon>Streptomycetaceae</taxon>
        <taxon>Kitasatospora</taxon>
    </lineage>
</organism>
<feature type="transmembrane region" description="Helical" evidence="1">
    <location>
        <begin position="6"/>
        <end position="26"/>
    </location>
</feature>
<name>A0A373A2U7_9ACTN</name>
<sequence>MSPSTLGLIAELACIAWGVLALLLGVIEANGRFATLLNIAANTAMVIVGLQMHLAFPVVQGCWVLVWIVNGVRMELKK</sequence>
<evidence type="ECO:0000313" key="3">
    <source>
        <dbReference type="Proteomes" id="UP000263377"/>
    </source>
</evidence>
<evidence type="ECO:0000256" key="1">
    <source>
        <dbReference type="SAM" id="Phobius"/>
    </source>
</evidence>